<evidence type="ECO:0000256" key="1">
    <source>
        <dbReference type="ARBA" id="ARBA00005380"/>
    </source>
</evidence>
<dbReference type="InterPro" id="IPR029056">
    <property type="entry name" value="Ribokinase-like"/>
</dbReference>
<comment type="caution">
    <text evidence="10">The sequence shown here is derived from an EMBL/GenBank/DDBJ whole genome shotgun (WGS) entry which is preliminary data.</text>
</comment>
<name>A0ABV1GCS2_9FIRM</name>
<accession>A0ABV1GCS2</accession>
<dbReference type="GO" id="GO:0008662">
    <property type="term" value="F:1-phosphofructokinase activity"/>
    <property type="evidence" value="ECO:0007669"/>
    <property type="project" value="UniProtKB-EC"/>
</dbReference>
<comment type="pathway">
    <text evidence="7">Carbohydrate metabolism; D-tagatose 6-phosphate degradation; D-glyceraldehyde 3-phosphate and glycerone phosphate from D-tagatose 6-phosphate: step 1/2.</text>
</comment>
<sequence>MVYTVTFNPAIDYVVRVDDFETGKLNRTRQELIQIGGKGINVSVLLSRLGVETTALGFVAGFTGQEIERTLEQECVRTDFVHLKQGFTRINVKLKGGQETEINGRGPQVDEASLEALHEKLQQIREGDYLVLAGSVPADMPKQLYSHILEKLSSCGAGFVVDAEGELLTGILQYRPFLIKPNHLELGAIFHKELHGEEEIEACAAQLQKQGARNVLVSMGGAGAILLDETGRFHRAQAPDGTVKNSVGAGDSMVAGFLAGWLRFGDYERALRMGIAAGSATAFSYGLAEREEVMALLETF</sequence>
<evidence type="ECO:0000256" key="2">
    <source>
        <dbReference type="ARBA" id="ARBA00022679"/>
    </source>
</evidence>
<dbReference type="InterPro" id="IPR022463">
    <property type="entry name" value="1-PFruKinase"/>
</dbReference>
<dbReference type="EMBL" id="JBBMFA010000060">
    <property type="protein sequence ID" value="MEQ2519620.1"/>
    <property type="molecule type" value="Genomic_DNA"/>
</dbReference>
<evidence type="ECO:0000256" key="8">
    <source>
        <dbReference type="RuleBase" id="RU369061"/>
    </source>
</evidence>
<dbReference type="PIRSF" id="PIRSF000535">
    <property type="entry name" value="1PFK/6PFK/LacC"/>
    <property type="match status" value="1"/>
</dbReference>
<dbReference type="SUPFAM" id="SSF53613">
    <property type="entry name" value="Ribokinase-like"/>
    <property type="match status" value="1"/>
</dbReference>
<dbReference type="Gene3D" id="3.40.1190.20">
    <property type="match status" value="1"/>
</dbReference>
<dbReference type="InterPro" id="IPR017583">
    <property type="entry name" value="Tagatose/fructose_Pkinase"/>
</dbReference>
<keyword evidence="5 7" id="KW-0067">ATP-binding</keyword>
<feature type="domain" description="Carbohydrate kinase PfkB" evidence="9">
    <location>
        <begin position="10"/>
        <end position="288"/>
    </location>
</feature>
<dbReference type="EC" id="2.7.1.144" evidence="7"/>
<keyword evidence="3 7" id="KW-0547">Nucleotide-binding</keyword>
<evidence type="ECO:0000313" key="11">
    <source>
        <dbReference type="Proteomes" id="UP001477672"/>
    </source>
</evidence>
<dbReference type="InterPro" id="IPR002173">
    <property type="entry name" value="Carboh/pur_kinase_PfkB_CS"/>
</dbReference>
<gene>
    <name evidence="10" type="primary">pfkB</name>
    <name evidence="10" type="ORF">WMO24_04130</name>
</gene>
<dbReference type="NCBIfam" id="TIGR03168">
    <property type="entry name" value="1-PFK"/>
    <property type="match status" value="1"/>
</dbReference>
<comment type="similarity">
    <text evidence="1">Belongs to the carbohydrate kinase pfkB family.</text>
</comment>
<reference evidence="10 11" key="1">
    <citation type="submission" date="2024-03" db="EMBL/GenBank/DDBJ databases">
        <title>Human intestinal bacterial collection.</title>
        <authorList>
            <person name="Pauvert C."/>
            <person name="Hitch T.C.A."/>
            <person name="Clavel T."/>
        </authorList>
    </citation>
    <scope>NUCLEOTIDE SEQUENCE [LARGE SCALE GENOMIC DNA]</scope>
    <source>
        <strain evidence="10 11">CLA-JM-H11</strain>
    </source>
</reference>
<dbReference type="CDD" id="cd01164">
    <property type="entry name" value="FruK_PfkB_like"/>
    <property type="match status" value="1"/>
</dbReference>
<dbReference type="PROSITE" id="PS00584">
    <property type="entry name" value="PFKB_KINASES_2"/>
    <property type="match status" value="1"/>
</dbReference>
<proteinExistence type="inferred from homology"/>
<dbReference type="PANTHER" id="PTHR46566">
    <property type="entry name" value="1-PHOSPHOFRUCTOKINASE-RELATED"/>
    <property type="match status" value="1"/>
</dbReference>
<dbReference type="RefSeq" id="WP_349215052.1">
    <property type="nucleotide sequence ID" value="NZ_JBBMFA010000060.1"/>
</dbReference>
<protein>
    <recommendedName>
        <fullName evidence="7">Tagatose-6-phosphate kinase</fullName>
        <ecNumber evidence="7">2.7.1.144</ecNumber>
    </recommendedName>
</protein>
<keyword evidence="11" id="KW-1185">Reference proteome</keyword>
<comment type="function">
    <text evidence="8">Catalyzes the ATP-dependent phosphorylation of fructose-l-phosphate to fructose-l,6-bisphosphate.</text>
</comment>
<evidence type="ECO:0000256" key="6">
    <source>
        <dbReference type="ARBA" id="ARBA00047745"/>
    </source>
</evidence>
<dbReference type="PANTHER" id="PTHR46566:SF1">
    <property type="entry name" value="1-PHOSPHOFRUCTOKINASE"/>
    <property type="match status" value="1"/>
</dbReference>
<evidence type="ECO:0000256" key="4">
    <source>
        <dbReference type="ARBA" id="ARBA00022777"/>
    </source>
</evidence>
<comment type="catalytic activity">
    <reaction evidence="6 8">
        <text>beta-D-fructose 1-phosphate + ATP = beta-D-fructose 1,6-bisphosphate + ADP + H(+)</text>
        <dbReference type="Rhea" id="RHEA:14213"/>
        <dbReference type="ChEBI" id="CHEBI:15378"/>
        <dbReference type="ChEBI" id="CHEBI:30616"/>
        <dbReference type="ChEBI" id="CHEBI:32966"/>
        <dbReference type="ChEBI" id="CHEBI:138881"/>
        <dbReference type="ChEBI" id="CHEBI:456216"/>
        <dbReference type="EC" id="2.7.1.56"/>
    </reaction>
</comment>
<keyword evidence="4 8" id="KW-0418">Kinase</keyword>
<evidence type="ECO:0000256" key="7">
    <source>
        <dbReference type="PIRNR" id="PIRNR000535"/>
    </source>
</evidence>
<evidence type="ECO:0000259" key="9">
    <source>
        <dbReference type="Pfam" id="PF00294"/>
    </source>
</evidence>
<comment type="similarity">
    <text evidence="7">Belongs to the carbohydrate kinase PfkB family. LacC subfamily.</text>
</comment>
<keyword evidence="7" id="KW-0423">Lactose metabolism</keyword>
<organism evidence="10 11">
    <name type="scientific">Ruthenibacterium intestinale</name>
    <dbReference type="NCBI Taxonomy" id="3133163"/>
    <lineage>
        <taxon>Bacteria</taxon>
        <taxon>Bacillati</taxon>
        <taxon>Bacillota</taxon>
        <taxon>Clostridia</taxon>
        <taxon>Eubacteriales</taxon>
        <taxon>Oscillospiraceae</taxon>
        <taxon>Ruthenibacterium</taxon>
    </lineage>
</organism>
<dbReference type="NCBIfam" id="TIGR03828">
    <property type="entry name" value="pfkB"/>
    <property type="match status" value="1"/>
</dbReference>
<dbReference type="InterPro" id="IPR011611">
    <property type="entry name" value="PfkB_dom"/>
</dbReference>
<dbReference type="Pfam" id="PF00294">
    <property type="entry name" value="PfkB"/>
    <property type="match status" value="1"/>
</dbReference>
<dbReference type="Proteomes" id="UP001477672">
    <property type="component" value="Unassembled WGS sequence"/>
</dbReference>
<evidence type="ECO:0000256" key="3">
    <source>
        <dbReference type="ARBA" id="ARBA00022741"/>
    </source>
</evidence>
<keyword evidence="2 7" id="KW-0808">Transferase</keyword>
<evidence type="ECO:0000256" key="5">
    <source>
        <dbReference type="ARBA" id="ARBA00022840"/>
    </source>
</evidence>
<evidence type="ECO:0000313" key="10">
    <source>
        <dbReference type="EMBL" id="MEQ2519620.1"/>
    </source>
</evidence>
<comment type="catalytic activity">
    <reaction evidence="7">
        <text>D-tagatofuranose 6-phosphate + ATP = D-tagatofuranose 1,6-bisphosphate + ADP + H(+)</text>
        <dbReference type="Rhea" id="RHEA:12420"/>
        <dbReference type="ChEBI" id="CHEBI:15378"/>
        <dbReference type="ChEBI" id="CHEBI:30616"/>
        <dbReference type="ChEBI" id="CHEBI:58694"/>
        <dbReference type="ChEBI" id="CHEBI:58695"/>
        <dbReference type="ChEBI" id="CHEBI:456216"/>
        <dbReference type="EC" id="2.7.1.144"/>
    </reaction>
</comment>